<reference evidence="1 2" key="1">
    <citation type="submission" date="2016-09" db="EMBL/GenBank/DDBJ databases">
        <title>Rhizobium sp. nov., a novel species isolated from the rice rhizosphere.</title>
        <authorList>
            <person name="Zhao J."/>
            <person name="Zhang X."/>
        </authorList>
    </citation>
    <scope>NUCLEOTIDE SEQUENCE [LARGE SCALE GENOMIC DNA]</scope>
    <source>
        <strain evidence="1 2">1.7048</strain>
    </source>
</reference>
<gene>
    <name evidence="1" type="ORF">BJF93_07205</name>
</gene>
<evidence type="ECO:0000313" key="2">
    <source>
        <dbReference type="Proteomes" id="UP000186364"/>
    </source>
</evidence>
<proteinExistence type="predicted"/>
<dbReference type="OrthoDB" id="9800788at2"/>
<dbReference type="InterPro" id="IPR007948">
    <property type="entry name" value="DUF736"/>
</dbReference>
<keyword evidence="2" id="KW-1185">Reference proteome</keyword>
<accession>A0A1Q9B3P1</accession>
<name>A0A1Q9B3P1_9HYPH</name>
<dbReference type="Proteomes" id="UP000186364">
    <property type="component" value="Unassembled WGS sequence"/>
</dbReference>
<evidence type="ECO:0000313" key="1">
    <source>
        <dbReference type="EMBL" id="OLP62669.1"/>
    </source>
</evidence>
<protein>
    <recommendedName>
        <fullName evidence="3">DUF736 family protein</fullName>
    </recommendedName>
</protein>
<comment type="caution">
    <text evidence="1">The sequence shown here is derived from an EMBL/GenBank/DDBJ whole genome shotgun (WGS) entry which is preliminary data.</text>
</comment>
<dbReference type="RefSeq" id="WP_075625401.1">
    <property type="nucleotide sequence ID" value="NZ_FOAM01000026.1"/>
</dbReference>
<dbReference type="AlphaFoldDB" id="A0A1Q9B3P1"/>
<dbReference type="EMBL" id="MKIP01000022">
    <property type="protein sequence ID" value="OLP62669.1"/>
    <property type="molecule type" value="Genomic_DNA"/>
</dbReference>
<organism evidence="1 2">
    <name type="scientific">Xaviernesmea oryzae</name>
    <dbReference type="NCBI Taxonomy" id="464029"/>
    <lineage>
        <taxon>Bacteria</taxon>
        <taxon>Pseudomonadati</taxon>
        <taxon>Pseudomonadota</taxon>
        <taxon>Alphaproteobacteria</taxon>
        <taxon>Hyphomicrobiales</taxon>
        <taxon>Rhizobiaceae</taxon>
        <taxon>Rhizobium/Agrobacterium group</taxon>
        <taxon>Xaviernesmea</taxon>
    </lineage>
</organism>
<sequence length="108" mass="11621">MATTIATLTAKENGTLEGIFATIRVNAPIAIVPNTTKQSEEAPDYRIIHRKTGFEIGAGWNRIARQTGEEYLSVKLEAPEIGVIYGNVASAPGGDPDRKVILWNSPGN</sequence>
<dbReference type="Pfam" id="PF05284">
    <property type="entry name" value="DUF736"/>
    <property type="match status" value="1"/>
</dbReference>
<evidence type="ECO:0008006" key="3">
    <source>
        <dbReference type="Google" id="ProtNLM"/>
    </source>
</evidence>